<feature type="compositionally biased region" description="Polar residues" evidence="7">
    <location>
        <begin position="1424"/>
        <end position="1438"/>
    </location>
</feature>
<feature type="compositionally biased region" description="Polar residues" evidence="7">
    <location>
        <begin position="1666"/>
        <end position="1715"/>
    </location>
</feature>
<keyword evidence="6" id="KW-0131">Cell cycle</keyword>
<comment type="subcellular location">
    <subcellularLocation>
        <location evidence="2">Chromosome</location>
        <location evidence="2">Telomere</location>
    </subcellularLocation>
    <subcellularLocation>
        <location evidence="1">Nucleus</location>
    </subcellularLocation>
</comment>
<reference evidence="9" key="1">
    <citation type="submission" date="2021-12" db="EMBL/GenBank/DDBJ databases">
        <title>Curvularia clavata genome.</title>
        <authorList>
            <person name="Cao Y."/>
        </authorList>
    </citation>
    <scope>NUCLEOTIDE SEQUENCE</scope>
    <source>
        <strain evidence="9">Yc1106</strain>
    </source>
</reference>
<feature type="compositionally biased region" description="Basic and acidic residues" evidence="7">
    <location>
        <begin position="1622"/>
        <end position="1637"/>
    </location>
</feature>
<feature type="domain" description="Telomere-associated protein Rif1 N-terminal" evidence="8">
    <location>
        <begin position="153"/>
        <end position="522"/>
    </location>
</feature>
<feature type="region of interest" description="Disordered" evidence="7">
    <location>
        <begin position="1"/>
        <end position="68"/>
    </location>
</feature>
<dbReference type="InterPro" id="IPR016024">
    <property type="entry name" value="ARM-type_fold"/>
</dbReference>
<proteinExistence type="predicted"/>
<keyword evidence="3" id="KW-0158">Chromosome</keyword>
<sequence length="1781" mass="197496">MGLSKLDALSVRPPTPPKDQEDTGPDETLQFLEDPFGEKPIAPRLKAAKVPNTPEPSPSSDIDIPSTPASTRKRVNFELQTCGTAANKAIAHSWTPTRSSPLRPLPQTRLTRPLKSILKPSDGTATPPPADDAAAAHKFKSFAEMLESIVKLLASSERSSRLDAYHSLHRTMQAYDKIPDDYALKQKMSLLTQFIRRDAQAPSPTGTGLDSQLIGQAMKLLMALFRIPDLTSAMDEDFCSFIIERIIRMASDSTVPKAVVNTHLAVLMQQNFRQKTMTVGRVEKVLEALDTIHERISGNAVQAYRVRIYRKLIQQRPDVMIKHTERWFTYTLKALVTAQKDISQSALDTTVSAAKSIGHDRNVAKSVLAVLNRTKHDGGTIVGVFTKELERMLGGDHAVLVPQIWAAITGLLKDSLSADKFAGMKEWLEVFQSCASSENEQVRIYSNISFSFMIYSVNLTYHTTEAWTKMFLSIVLHSLQRSSSAKKPERAPISSGYFTLLYYAFRPTDSFVQFDRYWNEFIASVWNPLIHSAPGQHALPACRLVSALLGGSRKPWDEHRALDLRPQYMVQRGELPLVDPRWVRKSITRVLQFVETLLDATLLTETKEPEDEPVKAMWQSLISSLVEASSKEIMASTETKDAMAQIVNLLRRIWDRHTAKLAVPQKKEDLWADKFCFLIKTVIDKMGAFQFADKSLTRNDKNEFEVASTPSHRSRANSARTSPFLYLVDLVVTQSEGKLADHVRLRVIDVIVKPCFNAQNSRLGKLELLRDCAATVGGSLKGAVSSNFWTHISALLNETLQKSTFTSNERVTGPLGKEYEIVVEVLGLGAESLIGTAHGHEVLSTLIDTVRREAGEGALILAVIEKVSECVIKRLPDEEQATCRPYASILLRNLPKQMSRKLLDQGRQSLWPSNPTVGRNTDFDPYVHLYSAVAAVGLAAYRDLDKDDVESTKDFLSAVSVSIQHCSTSHLAMYLRKTQHLIRIWIEDPEEKMQSRDEPLKSLHRDVVQLWQEVSKAIERLPRTDSQTLLHLETLVTAGFVSRRRSIVNVSIETWNNTFGKQDSLQYPSDLEQALRRLRNSVDIALPSLQDRKEDAVSTYLKPNIVLALIVKQKQPPSFYDSDDSTGDVKQPFKSPRVKESPFKITKSTRRSTSRSPAVSGTRRVSSRNTPKARLRHDDSQIKFEPIASSPSNPFNQESQVLTERQREMISRHRLSTNLFANMGALSPRPDDAPSPMEVDSDALTADDLPDHTARTTPLRTRASIGAMDAYLGSSPTPHTRKSIQNVLSEDTDVATPTAVRSIHYAANDEPASSPPDFQRNARLAPAENDSVVLVGSSFGNRQTGSNHSMSFDEGTTIDEEALLEAVAHHENPQINTELASDSIMSELPSSTIDLQLNAQIDADMQPHDDIATEETEVATSESQNNFSDAASHKQSSMRGGDEEEDAQTPTRVSTRRTSRKSSQAGTSSTSRVDDSFAALSSQETPNSLRRSTRHSAGIPPLPPSTKKPRHPPGKKDNKAKKGRAEASETPRSEVQPTEVQSQESAQPDEDMLDNIVVASPTPKNTRGKKRKSIGSSAKPEPSAATPPSGRKFNLRRSHSTLSQVENSEDVAADETPAPKRAKQDNHQDVSEAKEKIPSSQTKRLSHVQVSPRPRSRSSNTTSPTAVNPTDTSLDAPATGTTVPVTQQESSLEPETVQRSGPSSSSQPLQVRTPSRSFAERVILTPRSIINQLKSLKDYIFSTPQLVFTREEQREVSDAMFDINRGVFAGGVKESEDQESL</sequence>
<evidence type="ECO:0000256" key="4">
    <source>
        <dbReference type="ARBA" id="ARBA00022895"/>
    </source>
</evidence>
<dbReference type="OrthoDB" id="5399929at2759"/>
<evidence type="ECO:0000256" key="6">
    <source>
        <dbReference type="ARBA" id="ARBA00023306"/>
    </source>
</evidence>
<evidence type="ECO:0000313" key="9">
    <source>
        <dbReference type="EMBL" id="USP81707.1"/>
    </source>
</evidence>
<dbReference type="EMBL" id="CP089280">
    <property type="protein sequence ID" value="USP81707.1"/>
    <property type="molecule type" value="Genomic_DNA"/>
</dbReference>
<dbReference type="SUPFAM" id="SSF48371">
    <property type="entry name" value="ARM repeat"/>
    <property type="match status" value="1"/>
</dbReference>
<evidence type="ECO:0000259" key="8">
    <source>
        <dbReference type="Pfam" id="PF12231"/>
    </source>
</evidence>
<name>A0A9Q8ZGT6_CURCL</name>
<dbReference type="VEuPathDB" id="FungiDB:yc1106_08981"/>
<feature type="compositionally biased region" description="Polar residues" evidence="7">
    <location>
        <begin position="1157"/>
        <end position="1170"/>
    </location>
</feature>
<keyword evidence="4" id="KW-0779">Telomere</keyword>
<dbReference type="InterPro" id="IPR022031">
    <property type="entry name" value="Rif1_N"/>
</dbReference>
<dbReference type="PANTHER" id="PTHR22928">
    <property type="entry name" value="TELOMERE-ASSOCIATED PROTEIN RIF1"/>
    <property type="match status" value="1"/>
</dbReference>
<dbReference type="GO" id="GO:0005634">
    <property type="term" value="C:nucleus"/>
    <property type="evidence" value="ECO:0007669"/>
    <property type="project" value="UniProtKB-SubCell"/>
</dbReference>
<evidence type="ECO:0000313" key="10">
    <source>
        <dbReference type="Proteomes" id="UP001056012"/>
    </source>
</evidence>
<dbReference type="Pfam" id="PF12231">
    <property type="entry name" value="Rif1_N"/>
    <property type="match status" value="1"/>
</dbReference>
<accession>A0A9Q8ZGT6</accession>
<feature type="compositionally biased region" description="Polar residues" evidence="7">
    <location>
        <begin position="1479"/>
        <end position="1490"/>
    </location>
</feature>
<feature type="compositionally biased region" description="Low complexity" evidence="7">
    <location>
        <begin position="1651"/>
        <end position="1665"/>
    </location>
</feature>
<dbReference type="GO" id="GO:0140445">
    <property type="term" value="C:chromosome, telomeric repeat region"/>
    <property type="evidence" value="ECO:0007669"/>
    <property type="project" value="TreeGrafter"/>
</dbReference>
<dbReference type="GO" id="GO:0000723">
    <property type="term" value="P:telomere maintenance"/>
    <property type="evidence" value="ECO:0007669"/>
    <property type="project" value="TreeGrafter"/>
</dbReference>
<feature type="compositionally biased region" description="Basic residues" evidence="7">
    <location>
        <begin position="1507"/>
        <end position="1522"/>
    </location>
</feature>
<evidence type="ECO:0000256" key="1">
    <source>
        <dbReference type="ARBA" id="ARBA00004123"/>
    </source>
</evidence>
<evidence type="ECO:0000256" key="3">
    <source>
        <dbReference type="ARBA" id="ARBA00022454"/>
    </source>
</evidence>
<dbReference type="Proteomes" id="UP001056012">
    <property type="component" value="Chromosome 7"/>
</dbReference>
<keyword evidence="5" id="KW-0539">Nucleus</keyword>
<feature type="region of interest" description="Disordered" evidence="7">
    <location>
        <begin position="1414"/>
        <end position="1715"/>
    </location>
</feature>
<organism evidence="9 10">
    <name type="scientific">Curvularia clavata</name>
    <dbReference type="NCBI Taxonomy" id="95742"/>
    <lineage>
        <taxon>Eukaryota</taxon>
        <taxon>Fungi</taxon>
        <taxon>Dikarya</taxon>
        <taxon>Ascomycota</taxon>
        <taxon>Pezizomycotina</taxon>
        <taxon>Dothideomycetes</taxon>
        <taxon>Pleosporomycetidae</taxon>
        <taxon>Pleosporales</taxon>
        <taxon>Pleosporineae</taxon>
        <taxon>Pleosporaceae</taxon>
        <taxon>Curvularia</taxon>
    </lineage>
</organism>
<evidence type="ECO:0000256" key="5">
    <source>
        <dbReference type="ARBA" id="ARBA00023242"/>
    </source>
</evidence>
<feature type="compositionally biased region" description="Polar residues" evidence="7">
    <location>
        <begin position="1533"/>
        <end position="1546"/>
    </location>
</feature>
<feature type="compositionally biased region" description="Low complexity" evidence="7">
    <location>
        <begin position="58"/>
        <end position="68"/>
    </location>
</feature>
<keyword evidence="10" id="KW-1185">Reference proteome</keyword>
<dbReference type="PANTHER" id="PTHR22928:SF3">
    <property type="entry name" value="TELOMERE-ASSOCIATED PROTEIN RIF1"/>
    <property type="match status" value="1"/>
</dbReference>
<evidence type="ECO:0000256" key="7">
    <source>
        <dbReference type="SAM" id="MobiDB-lite"/>
    </source>
</evidence>
<gene>
    <name evidence="9" type="ORF">yc1106_08981</name>
</gene>
<feature type="region of interest" description="Disordered" evidence="7">
    <location>
        <begin position="1116"/>
        <end position="1197"/>
    </location>
</feature>
<protein>
    <recommendedName>
        <fullName evidence="8">Telomere-associated protein Rif1 N-terminal domain-containing protein</fullName>
    </recommendedName>
</protein>
<feature type="compositionally biased region" description="Basic and acidic residues" evidence="7">
    <location>
        <begin position="1523"/>
        <end position="1532"/>
    </location>
</feature>
<evidence type="ECO:0000256" key="2">
    <source>
        <dbReference type="ARBA" id="ARBA00004574"/>
    </source>
</evidence>